<evidence type="ECO:0000256" key="1">
    <source>
        <dbReference type="ARBA" id="ARBA00004651"/>
    </source>
</evidence>
<feature type="transmembrane region" description="Helical" evidence="6">
    <location>
        <begin position="285"/>
        <end position="310"/>
    </location>
</feature>
<feature type="transmembrane region" description="Helical" evidence="6">
    <location>
        <begin position="419"/>
        <end position="441"/>
    </location>
</feature>
<keyword evidence="4 6" id="KW-1133">Transmembrane helix</keyword>
<comment type="caution">
    <text evidence="7">The sequence shown here is derived from an EMBL/GenBank/DDBJ whole genome shotgun (WGS) entry which is preliminary data.</text>
</comment>
<evidence type="ECO:0000256" key="4">
    <source>
        <dbReference type="ARBA" id="ARBA00022989"/>
    </source>
</evidence>
<evidence type="ECO:0000256" key="5">
    <source>
        <dbReference type="ARBA" id="ARBA00023136"/>
    </source>
</evidence>
<keyword evidence="2" id="KW-1003">Cell membrane</keyword>
<dbReference type="Pfam" id="PF13520">
    <property type="entry name" value="AA_permease_2"/>
    <property type="match status" value="1"/>
</dbReference>
<dbReference type="InterPro" id="IPR050367">
    <property type="entry name" value="APC_superfamily"/>
</dbReference>
<evidence type="ECO:0000256" key="6">
    <source>
        <dbReference type="SAM" id="Phobius"/>
    </source>
</evidence>
<evidence type="ECO:0000256" key="3">
    <source>
        <dbReference type="ARBA" id="ARBA00022692"/>
    </source>
</evidence>
<feature type="transmembrane region" description="Helical" evidence="6">
    <location>
        <begin position="350"/>
        <end position="370"/>
    </location>
</feature>
<keyword evidence="3 6" id="KW-0812">Transmembrane</keyword>
<feature type="transmembrane region" description="Helical" evidence="6">
    <location>
        <begin position="21"/>
        <end position="38"/>
    </location>
</feature>
<evidence type="ECO:0000256" key="2">
    <source>
        <dbReference type="ARBA" id="ARBA00022475"/>
    </source>
</evidence>
<comment type="subcellular location">
    <subcellularLocation>
        <location evidence="1">Cell membrane</location>
        <topology evidence="1">Multi-pass membrane protein</topology>
    </subcellularLocation>
</comment>
<dbReference type="InterPro" id="IPR002293">
    <property type="entry name" value="AA/rel_permease1"/>
</dbReference>
<evidence type="ECO:0008006" key="8">
    <source>
        <dbReference type="Google" id="ProtNLM"/>
    </source>
</evidence>
<dbReference type="GO" id="GO:0005886">
    <property type="term" value="C:plasma membrane"/>
    <property type="evidence" value="ECO:0007669"/>
    <property type="project" value="UniProtKB-SubCell"/>
</dbReference>
<sequence length="509" mass="56712">MQAEELENEATQASRRKKYSWVVVAAAVVNAIVGSGIVRNSAGWASTGGFYALLGILLVWVVFMIIGVSMVDNLSMMPEKGGVYTWTRRTMGRFYGTQIGWIYLVGFTSLSVYLAWLAYQYTLSAITFFFPAEAALLGGMIFSIFIPMLFIVVFTVIIRLGVKNTTQVIVAFFTIKVTMWLTIVGIGLLHFDPSVAQNSPSIEPIWAVLSVGVLSLFAMNGIDAVSVISDDIHEPKRNYKKGVVIGMIIVLFLYLSTVIVIMGLVGQDGVGTDGITDIFLGRLNVPTPVLLVFIVISIVGTLFINMYLVIRLSGAMSENNDFFFGKHARKKLERRETEDQHKIEIPTKGIILSTLIYAIFFALIFVENVIDPDTTFVLYIIDKLALWPFLIVLFFIAFTNFKAHRMGLSKKDGKNKKRIAGIIIPLIGMLLMAFIIGLSIYNEWSAPSDMLPGPGESYAWLFWRIFGLVFPAFMIIPGLLYWGLKGRNKTLPVENIESKTEIPLPNKEV</sequence>
<protein>
    <recommendedName>
        <fullName evidence="8">Amino acid permease/ SLC12A domain-containing protein</fullName>
    </recommendedName>
</protein>
<accession>A0A0F9MDH0</accession>
<dbReference type="PIRSF" id="PIRSF006060">
    <property type="entry name" value="AA_transporter"/>
    <property type="match status" value="1"/>
</dbReference>
<feature type="transmembrane region" description="Helical" evidence="6">
    <location>
        <begin position="169"/>
        <end position="191"/>
    </location>
</feature>
<feature type="transmembrane region" description="Helical" evidence="6">
    <location>
        <begin position="50"/>
        <end position="71"/>
    </location>
</feature>
<evidence type="ECO:0000313" key="7">
    <source>
        <dbReference type="EMBL" id="KKN03904.1"/>
    </source>
</evidence>
<dbReference type="Gene3D" id="1.20.1740.10">
    <property type="entry name" value="Amino acid/polyamine transporter I"/>
    <property type="match status" value="1"/>
</dbReference>
<dbReference type="PANTHER" id="PTHR42770">
    <property type="entry name" value="AMINO ACID TRANSPORTER-RELATED"/>
    <property type="match status" value="1"/>
</dbReference>
<name>A0A0F9MDH0_9ZZZZ</name>
<dbReference type="PANTHER" id="PTHR42770:SF7">
    <property type="entry name" value="MEMBRANE PROTEIN"/>
    <property type="match status" value="1"/>
</dbReference>
<gene>
    <name evidence="7" type="ORF">LCGC14_1102960</name>
</gene>
<reference evidence="7" key="1">
    <citation type="journal article" date="2015" name="Nature">
        <title>Complex archaea that bridge the gap between prokaryotes and eukaryotes.</title>
        <authorList>
            <person name="Spang A."/>
            <person name="Saw J.H."/>
            <person name="Jorgensen S.L."/>
            <person name="Zaremba-Niedzwiedzka K."/>
            <person name="Martijn J."/>
            <person name="Lind A.E."/>
            <person name="van Eijk R."/>
            <person name="Schleper C."/>
            <person name="Guy L."/>
            <person name="Ettema T.J."/>
        </authorList>
    </citation>
    <scope>NUCLEOTIDE SEQUENCE</scope>
</reference>
<feature type="transmembrane region" description="Helical" evidence="6">
    <location>
        <begin position="139"/>
        <end position="162"/>
    </location>
</feature>
<dbReference type="GO" id="GO:0022857">
    <property type="term" value="F:transmembrane transporter activity"/>
    <property type="evidence" value="ECO:0007669"/>
    <property type="project" value="InterPro"/>
</dbReference>
<keyword evidence="5 6" id="KW-0472">Membrane</keyword>
<dbReference type="AlphaFoldDB" id="A0A0F9MDH0"/>
<feature type="transmembrane region" description="Helical" evidence="6">
    <location>
        <begin position="243"/>
        <end position="265"/>
    </location>
</feature>
<organism evidence="7">
    <name type="scientific">marine sediment metagenome</name>
    <dbReference type="NCBI Taxonomy" id="412755"/>
    <lineage>
        <taxon>unclassified sequences</taxon>
        <taxon>metagenomes</taxon>
        <taxon>ecological metagenomes</taxon>
    </lineage>
</organism>
<dbReference type="EMBL" id="LAZR01004982">
    <property type="protein sequence ID" value="KKN03904.1"/>
    <property type="molecule type" value="Genomic_DNA"/>
</dbReference>
<feature type="transmembrane region" description="Helical" evidence="6">
    <location>
        <begin position="376"/>
        <end position="398"/>
    </location>
</feature>
<feature type="transmembrane region" description="Helical" evidence="6">
    <location>
        <begin position="461"/>
        <end position="482"/>
    </location>
</feature>
<feature type="transmembrane region" description="Helical" evidence="6">
    <location>
        <begin position="203"/>
        <end position="222"/>
    </location>
</feature>
<feature type="transmembrane region" description="Helical" evidence="6">
    <location>
        <begin position="99"/>
        <end position="119"/>
    </location>
</feature>
<proteinExistence type="predicted"/>